<reference evidence="2" key="1">
    <citation type="submission" date="2015-04" db="UniProtKB">
        <authorList>
            <consortium name="EnsemblPlants"/>
        </authorList>
    </citation>
    <scope>IDENTIFICATION</scope>
    <source>
        <strain evidence="2">SL10</strain>
    </source>
</reference>
<name>A0A0E0G5P7_ORYNI</name>
<dbReference type="AlphaFoldDB" id="A0A0E0G5P7"/>
<evidence type="ECO:0000313" key="3">
    <source>
        <dbReference type="Proteomes" id="UP000006591"/>
    </source>
</evidence>
<dbReference type="OMA" id="GADLGDC"/>
<feature type="region of interest" description="Disordered" evidence="1">
    <location>
        <begin position="53"/>
        <end position="73"/>
    </location>
</feature>
<reference evidence="2" key="2">
    <citation type="submission" date="2018-04" db="EMBL/GenBank/DDBJ databases">
        <title>OnivRS2 (Oryza nivara Reference Sequence Version 2).</title>
        <authorList>
            <person name="Zhang J."/>
            <person name="Kudrna D."/>
            <person name="Lee S."/>
            <person name="Talag J."/>
            <person name="Rajasekar S."/>
            <person name="Welchert J."/>
            <person name="Hsing Y.-I."/>
            <person name="Wing R.A."/>
        </authorList>
    </citation>
    <scope>NUCLEOTIDE SEQUENCE [LARGE SCALE GENOMIC DNA]</scope>
    <source>
        <strain evidence="2">SL10</strain>
    </source>
</reference>
<dbReference type="Gramene" id="ONIVA02G15640.1">
    <property type="protein sequence ID" value="ONIVA02G15640.1"/>
    <property type="gene ID" value="ONIVA02G15640"/>
</dbReference>
<dbReference type="Proteomes" id="UP000006591">
    <property type="component" value="Chromosome 2"/>
</dbReference>
<feature type="region of interest" description="Disordered" evidence="1">
    <location>
        <begin position="15"/>
        <end position="41"/>
    </location>
</feature>
<dbReference type="HOGENOM" id="CLU_201419_0_0_1"/>
<accession>A0A0E0G5P7</accession>
<sequence length="73" mass="8052">MPDVVTNSTLIGDFLLFREDDGEEEVGGDDDKRDPPEDDDNMHVCVQEMNMRRGNLGWGPERGADLGDCGEPA</sequence>
<dbReference type="EnsemblPlants" id="ONIVA02G15640.1">
    <property type="protein sequence ID" value="ONIVA02G15640.1"/>
    <property type="gene ID" value="ONIVA02G15640"/>
</dbReference>
<organism evidence="2">
    <name type="scientific">Oryza nivara</name>
    <name type="common">Indian wild rice</name>
    <name type="synonym">Oryza sativa f. spontanea</name>
    <dbReference type="NCBI Taxonomy" id="4536"/>
    <lineage>
        <taxon>Eukaryota</taxon>
        <taxon>Viridiplantae</taxon>
        <taxon>Streptophyta</taxon>
        <taxon>Embryophyta</taxon>
        <taxon>Tracheophyta</taxon>
        <taxon>Spermatophyta</taxon>
        <taxon>Magnoliopsida</taxon>
        <taxon>Liliopsida</taxon>
        <taxon>Poales</taxon>
        <taxon>Poaceae</taxon>
        <taxon>BOP clade</taxon>
        <taxon>Oryzoideae</taxon>
        <taxon>Oryzeae</taxon>
        <taxon>Oryzinae</taxon>
        <taxon>Oryza</taxon>
    </lineage>
</organism>
<keyword evidence="3" id="KW-1185">Reference proteome</keyword>
<protein>
    <submittedName>
        <fullName evidence="2">Uncharacterized protein</fullName>
    </submittedName>
</protein>
<proteinExistence type="predicted"/>
<evidence type="ECO:0000256" key="1">
    <source>
        <dbReference type="SAM" id="MobiDB-lite"/>
    </source>
</evidence>
<evidence type="ECO:0000313" key="2">
    <source>
        <dbReference type="EnsemblPlants" id="ONIVA02G15640.1"/>
    </source>
</evidence>